<keyword evidence="4" id="KW-1185">Reference proteome</keyword>
<dbReference type="RefSeq" id="WP_131329092.1">
    <property type="nucleotide sequence ID" value="NZ_CP044016.1"/>
</dbReference>
<keyword evidence="1" id="KW-1133">Transmembrane helix</keyword>
<keyword evidence="1" id="KW-0472">Membrane</keyword>
<dbReference type="KEGG" id="arac:E0W69_005825"/>
<accession>A0A5P2FYF0</accession>
<sequence length="77" mass="8510">MKFQKIILAILCSFITFSSLFAQAAASASGEKTDFMNSNGKIFVVMAVVVVIILGLFIYLFSLDKKLSRLEDLEKGK</sequence>
<keyword evidence="1" id="KW-0812">Transmembrane</keyword>
<name>A0A5P2FYF0_9BACT</name>
<protein>
    <submittedName>
        <fullName evidence="3">CcmD family protein</fullName>
    </submittedName>
</protein>
<evidence type="ECO:0000256" key="1">
    <source>
        <dbReference type="SAM" id="Phobius"/>
    </source>
</evidence>
<reference evidence="3 4" key="1">
    <citation type="submission" date="2019-09" db="EMBL/GenBank/DDBJ databases">
        <title>Complete genome sequence of Arachidicoccus sp. B3-10 isolated from apple orchard soil.</title>
        <authorList>
            <person name="Kim H.S."/>
            <person name="Han K.-I."/>
            <person name="Suh M.K."/>
            <person name="Lee K.C."/>
            <person name="Eom M.K."/>
            <person name="Kim J.-S."/>
            <person name="Kang S.W."/>
            <person name="Sin Y."/>
            <person name="Lee J.-S."/>
        </authorList>
    </citation>
    <scope>NUCLEOTIDE SEQUENCE [LARGE SCALE GENOMIC DNA]</scope>
    <source>
        <strain evidence="3 4">B3-10</strain>
    </source>
</reference>
<organism evidence="3 4">
    <name type="scientific">Rhizosphaericola mali</name>
    <dbReference type="NCBI Taxonomy" id="2545455"/>
    <lineage>
        <taxon>Bacteria</taxon>
        <taxon>Pseudomonadati</taxon>
        <taxon>Bacteroidota</taxon>
        <taxon>Chitinophagia</taxon>
        <taxon>Chitinophagales</taxon>
        <taxon>Chitinophagaceae</taxon>
        <taxon>Rhizosphaericola</taxon>
    </lineage>
</organism>
<proteinExistence type="predicted"/>
<evidence type="ECO:0000256" key="2">
    <source>
        <dbReference type="SAM" id="SignalP"/>
    </source>
</evidence>
<feature type="transmembrane region" description="Helical" evidence="1">
    <location>
        <begin position="42"/>
        <end position="61"/>
    </location>
</feature>
<keyword evidence="2" id="KW-0732">Signal</keyword>
<dbReference type="AlphaFoldDB" id="A0A5P2FYF0"/>
<dbReference type="NCBIfam" id="TIGR04391">
    <property type="entry name" value="CcmD_alt_fam"/>
    <property type="match status" value="1"/>
</dbReference>
<feature type="signal peptide" evidence="2">
    <location>
        <begin position="1"/>
        <end position="24"/>
    </location>
</feature>
<evidence type="ECO:0000313" key="3">
    <source>
        <dbReference type="EMBL" id="QES88205.1"/>
    </source>
</evidence>
<evidence type="ECO:0000313" key="4">
    <source>
        <dbReference type="Proteomes" id="UP000292424"/>
    </source>
</evidence>
<dbReference type="Pfam" id="PF20077">
    <property type="entry name" value="CcmD_alt"/>
    <property type="match status" value="1"/>
</dbReference>
<gene>
    <name evidence="3" type="ORF">E0W69_005825</name>
</gene>
<feature type="chain" id="PRO_5024281638" evidence="2">
    <location>
        <begin position="25"/>
        <end position="77"/>
    </location>
</feature>
<dbReference type="Proteomes" id="UP000292424">
    <property type="component" value="Chromosome"/>
</dbReference>
<dbReference type="EMBL" id="CP044016">
    <property type="protein sequence ID" value="QES88205.1"/>
    <property type="molecule type" value="Genomic_DNA"/>
</dbReference>
<dbReference type="InterPro" id="IPR030888">
    <property type="entry name" value="Put_ccm"/>
</dbReference>